<evidence type="ECO:0000256" key="1">
    <source>
        <dbReference type="SAM" id="MobiDB-lite"/>
    </source>
</evidence>
<evidence type="ECO:0000313" key="3">
    <source>
        <dbReference type="EMBL" id="KAF9596453.1"/>
    </source>
</evidence>
<feature type="domain" description="J" evidence="2">
    <location>
        <begin position="67"/>
        <end position="140"/>
    </location>
</feature>
<dbReference type="SMART" id="SM00271">
    <property type="entry name" value="DnaJ"/>
    <property type="match status" value="1"/>
</dbReference>
<dbReference type="Pfam" id="PF00226">
    <property type="entry name" value="DnaJ"/>
    <property type="match status" value="1"/>
</dbReference>
<feature type="compositionally biased region" description="Polar residues" evidence="1">
    <location>
        <begin position="366"/>
        <end position="376"/>
    </location>
</feature>
<dbReference type="AlphaFoldDB" id="A0A835LI53"/>
<dbReference type="InterPro" id="IPR024593">
    <property type="entry name" value="DUF3444"/>
</dbReference>
<feature type="region of interest" description="Disordered" evidence="1">
    <location>
        <begin position="207"/>
        <end position="444"/>
    </location>
</feature>
<feature type="compositionally biased region" description="Polar residues" evidence="1">
    <location>
        <begin position="671"/>
        <end position="685"/>
    </location>
</feature>
<name>A0A835LI53_9MAGN</name>
<dbReference type="PROSITE" id="PS50076">
    <property type="entry name" value="DNAJ_2"/>
    <property type="match status" value="1"/>
</dbReference>
<evidence type="ECO:0000313" key="4">
    <source>
        <dbReference type="Proteomes" id="UP000631114"/>
    </source>
</evidence>
<accession>A0A835LI53</accession>
<dbReference type="PRINTS" id="PR00625">
    <property type="entry name" value="JDOMAIN"/>
</dbReference>
<feature type="compositionally biased region" description="Acidic residues" evidence="1">
    <location>
        <begin position="311"/>
        <end position="323"/>
    </location>
</feature>
<keyword evidence="4" id="KW-1185">Reference proteome</keyword>
<dbReference type="OrthoDB" id="10250354at2759"/>
<dbReference type="SUPFAM" id="SSF46565">
    <property type="entry name" value="Chaperone J-domain"/>
    <property type="match status" value="1"/>
</dbReference>
<feature type="region of interest" description="Disordered" evidence="1">
    <location>
        <begin position="671"/>
        <end position="700"/>
    </location>
</feature>
<dbReference type="InterPro" id="IPR036869">
    <property type="entry name" value="J_dom_sf"/>
</dbReference>
<comment type="caution">
    <text evidence="3">The sequence shown here is derived from an EMBL/GenBank/DDBJ whole genome shotgun (WGS) entry which is preliminary data.</text>
</comment>
<dbReference type="PANTHER" id="PTHR45089:SF24">
    <property type="entry name" value="DNAJ HEAT SHOCK N-TERMINAL DOMAIN-CONTAINING PROTEIN"/>
    <property type="match status" value="1"/>
</dbReference>
<feature type="compositionally biased region" description="Low complexity" evidence="1">
    <location>
        <begin position="299"/>
        <end position="310"/>
    </location>
</feature>
<reference evidence="3 4" key="1">
    <citation type="submission" date="2020-10" db="EMBL/GenBank/DDBJ databases">
        <title>The Coptis chinensis genome and diversification of protoberbering-type alkaloids.</title>
        <authorList>
            <person name="Wang B."/>
            <person name="Shu S."/>
            <person name="Song C."/>
            <person name="Liu Y."/>
        </authorList>
    </citation>
    <scope>NUCLEOTIDE SEQUENCE [LARGE SCALE GENOMIC DNA]</scope>
    <source>
        <strain evidence="3">HL-2020</strain>
        <tissue evidence="3">Leaf</tissue>
    </source>
</reference>
<dbReference type="Gene3D" id="1.10.287.110">
    <property type="entry name" value="DnaJ domain"/>
    <property type="match status" value="1"/>
</dbReference>
<feature type="region of interest" description="Disordered" evidence="1">
    <location>
        <begin position="709"/>
        <end position="728"/>
    </location>
</feature>
<dbReference type="InterPro" id="IPR001623">
    <property type="entry name" value="DnaJ_domain"/>
</dbReference>
<dbReference type="Pfam" id="PF11926">
    <property type="entry name" value="DUF3444"/>
    <property type="match status" value="2"/>
</dbReference>
<dbReference type="PANTHER" id="PTHR45089">
    <property type="entry name" value="DNAJ HEAT SHOCK AMINO-TERMINAL DOMAIN PROTEIN-RELATED"/>
    <property type="match status" value="1"/>
</dbReference>
<feature type="compositionally biased region" description="Basic and acidic residues" evidence="1">
    <location>
        <begin position="421"/>
        <end position="430"/>
    </location>
</feature>
<proteinExistence type="predicted"/>
<feature type="compositionally biased region" description="Basic and acidic residues" evidence="1">
    <location>
        <begin position="377"/>
        <end position="387"/>
    </location>
</feature>
<feature type="compositionally biased region" description="Basic and acidic residues" evidence="1">
    <location>
        <begin position="258"/>
        <end position="282"/>
    </location>
</feature>
<dbReference type="EMBL" id="JADFTS010000007">
    <property type="protein sequence ID" value="KAF9596453.1"/>
    <property type="molecule type" value="Genomic_DNA"/>
</dbReference>
<organism evidence="3 4">
    <name type="scientific">Coptis chinensis</name>
    <dbReference type="NCBI Taxonomy" id="261450"/>
    <lineage>
        <taxon>Eukaryota</taxon>
        <taxon>Viridiplantae</taxon>
        <taxon>Streptophyta</taxon>
        <taxon>Embryophyta</taxon>
        <taxon>Tracheophyta</taxon>
        <taxon>Spermatophyta</taxon>
        <taxon>Magnoliopsida</taxon>
        <taxon>Ranunculales</taxon>
        <taxon>Ranunculaceae</taxon>
        <taxon>Coptidoideae</taxon>
        <taxon>Coptis</taxon>
    </lineage>
</organism>
<sequence length="737" mass="82401">MDCNRDEAIKAKEIAEKKMQNKDFAGAKKIVTKARNLYPNLDGISQIMTVCDVHCSAEQKVAGNDMDWYGILQVEVTSDEASIKKQYRKLALLLHPDKNNLHGAEAAFKLIGEAHRVLTDRSLNGNRFGNSGRTQYATVNLHPQPLQPTQPAKEQPTFWTACPFCTMRYQYYNDILNRALRCQNCFKPFIAYNLNVQGVPGGIPSGAPCTQPAGPQQNVVGQDGHKVRSQSTSQDFPPNMGFQGHKAGTSNVNGVFKTKGEEDRDVNMEEKMEGPSRRKFEAEVCNAGSKRSKPESESSESCDTSSSSGSDDIEVPDDVEGSEPMDQNSGIPEGLNTRRSARQKRQVIYNEDSDDDLVGSQKHTKPSTVVENQSEATSKEEGSETVKPDGFPVDFKKERKLKKPKESAPSNKSQNGYAKVEPCKSSREETVSLENDEESEIDDTCKSNASIEVPDPEFYVFDNDRKEDCIKNDQMWAVYDDTDGMPRFYARIMKVFSPVFKVKITWLEAKPDSPDEIKWVDAQLPASCDRYSSYEFDFVEILSDYNEHSGIGVAYLEKVKGFVSLFQPKNGKAPFQIPPCELYRFSHMVPSYRTTGKERDGIPKRSFELDTASLPTNLLEAKTNRRLKLMLWVLGLYQYDEIGGDLGQKGFDEVFEQFNSGRSFAPLVAPNETSTSIESRTSNDGLVSVGNDPDPASIPCKIEEFSDTENIEVDNGEDGRGRTSKRPPNLLDCMLRL</sequence>
<gene>
    <name evidence="3" type="ORF">IFM89_012158</name>
</gene>
<protein>
    <recommendedName>
        <fullName evidence="2">J domain-containing protein</fullName>
    </recommendedName>
</protein>
<dbReference type="Proteomes" id="UP000631114">
    <property type="component" value="Unassembled WGS sequence"/>
</dbReference>
<evidence type="ECO:0000259" key="2">
    <source>
        <dbReference type="PROSITE" id="PS50076"/>
    </source>
</evidence>
<dbReference type="CDD" id="cd06257">
    <property type="entry name" value="DnaJ"/>
    <property type="match status" value="1"/>
</dbReference>